<dbReference type="Proteomes" id="UP000314981">
    <property type="component" value="Chromosome 11"/>
</dbReference>
<evidence type="ECO:0000256" key="7">
    <source>
        <dbReference type="ARBA" id="ARBA00022958"/>
    </source>
</evidence>
<keyword evidence="10 14" id="KW-0472">Membrane</keyword>
<evidence type="ECO:0000256" key="5">
    <source>
        <dbReference type="ARBA" id="ARBA00022692"/>
    </source>
</evidence>
<dbReference type="GO" id="GO:0005228">
    <property type="term" value="F:intracellular sodium-activated potassium channel activity"/>
    <property type="evidence" value="ECO:0007669"/>
    <property type="project" value="TreeGrafter"/>
</dbReference>
<dbReference type="InterPro" id="IPR047871">
    <property type="entry name" value="K_chnl_Slo-like"/>
</dbReference>
<dbReference type="PANTHER" id="PTHR10027">
    <property type="entry name" value="CALCIUM-ACTIVATED POTASSIUM CHANNEL ALPHA CHAIN"/>
    <property type="match status" value="1"/>
</dbReference>
<proteinExistence type="predicted"/>
<accession>A0A4W2EAQ3</accession>
<dbReference type="Gene3D" id="1.10.287.70">
    <property type="match status" value="1"/>
</dbReference>
<dbReference type="PANTHER" id="PTHR10027:SF14">
    <property type="entry name" value="POTASSIUM CHANNEL SUBFAMILY T MEMBER 1"/>
    <property type="match status" value="1"/>
</dbReference>
<evidence type="ECO:0000256" key="11">
    <source>
        <dbReference type="ARBA" id="ARBA00023303"/>
    </source>
</evidence>
<evidence type="ECO:0000313" key="16">
    <source>
        <dbReference type="Ensembl" id="ENSBIXP00000028860.1"/>
    </source>
</evidence>
<dbReference type="AlphaFoldDB" id="A0A4W2EAQ3"/>
<evidence type="ECO:0000256" key="2">
    <source>
        <dbReference type="ARBA" id="ARBA00022448"/>
    </source>
</evidence>
<organism evidence="16 17">
    <name type="scientific">Bos indicus x Bos taurus</name>
    <name type="common">Hybrid cattle</name>
    <dbReference type="NCBI Taxonomy" id="30522"/>
    <lineage>
        <taxon>Eukaryota</taxon>
        <taxon>Metazoa</taxon>
        <taxon>Chordata</taxon>
        <taxon>Craniata</taxon>
        <taxon>Vertebrata</taxon>
        <taxon>Euteleostomi</taxon>
        <taxon>Mammalia</taxon>
        <taxon>Eutheria</taxon>
        <taxon>Laurasiatheria</taxon>
        <taxon>Artiodactyla</taxon>
        <taxon>Ruminantia</taxon>
        <taxon>Pecora</taxon>
        <taxon>Bovidae</taxon>
        <taxon>Bovinae</taxon>
        <taxon>Bos</taxon>
    </lineage>
</organism>
<keyword evidence="4" id="KW-0633">Potassium transport</keyword>
<keyword evidence="11" id="KW-0407">Ion channel</keyword>
<keyword evidence="3" id="KW-1003">Cell membrane</keyword>
<feature type="transmembrane region" description="Helical" evidence="14">
    <location>
        <begin position="310"/>
        <end position="335"/>
    </location>
</feature>
<keyword evidence="7" id="KW-0630">Potassium</keyword>
<evidence type="ECO:0000256" key="6">
    <source>
        <dbReference type="ARBA" id="ARBA00022826"/>
    </source>
</evidence>
<evidence type="ECO:0000256" key="1">
    <source>
        <dbReference type="ARBA" id="ARBA00004651"/>
    </source>
</evidence>
<feature type="domain" description="RCK N-terminal" evidence="15">
    <location>
        <begin position="352"/>
        <end position="488"/>
    </location>
</feature>
<feature type="transmembrane region" description="Helical" evidence="14">
    <location>
        <begin position="155"/>
        <end position="176"/>
    </location>
</feature>
<evidence type="ECO:0000256" key="10">
    <source>
        <dbReference type="ARBA" id="ARBA00023136"/>
    </source>
</evidence>
<feature type="transmembrane region" description="Helical" evidence="14">
    <location>
        <begin position="98"/>
        <end position="117"/>
    </location>
</feature>
<feature type="region of interest" description="Disordered" evidence="13">
    <location>
        <begin position="1210"/>
        <end position="1236"/>
    </location>
</feature>
<feature type="region of interest" description="Disordered" evidence="13">
    <location>
        <begin position="1055"/>
        <end position="1083"/>
    </location>
</feature>
<dbReference type="GO" id="GO:0005886">
    <property type="term" value="C:plasma membrane"/>
    <property type="evidence" value="ECO:0007669"/>
    <property type="project" value="UniProtKB-SubCell"/>
</dbReference>
<reference evidence="16" key="3">
    <citation type="submission" date="2025-09" db="UniProtKB">
        <authorList>
            <consortium name="Ensembl"/>
        </authorList>
    </citation>
    <scope>IDENTIFICATION</scope>
</reference>
<feature type="compositionally biased region" description="Low complexity" evidence="13">
    <location>
        <begin position="1210"/>
        <end position="1220"/>
    </location>
</feature>
<comment type="catalytic activity">
    <reaction evidence="12">
        <text>K(+)(in) = K(+)(out)</text>
        <dbReference type="Rhea" id="RHEA:29463"/>
        <dbReference type="ChEBI" id="CHEBI:29103"/>
    </reaction>
</comment>
<feature type="region of interest" description="Disordered" evidence="13">
    <location>
        <begin position="660"/>
        <end position="689"/>
    </location>
</feature>
<name>A0A4W2EAQ3_BOBOX</name>
<keyword evidence="9" id="KW-0406">Ion transport</keyword>
<evidence type="ECO:0000256" key="12">
    <source>
        <dbReference type="ARBA" id="ARBA00034430"/>
    </source>
</evidence>
<dbReference type="InterPro" id="IPR003148">
    <property type="entry name" value="RCK_N"/>
</dbReference>
<dbReference type="FunFam" id="1.10.287.70:FF:000069">
    <property type="entry name" value="Potassium sodium-activated channel subfamily T member 1"/>
    <property type="match status" value="1"/>
</dbReference>
<keyword evidence="6" id="KW-0631">Potassium channel</keyword>
<dbReference type="InterPro" id="IPR013099">
    <property type="entry name" value="K_chnl_dom"/>
</dbReference>
<dbReference type="Pfam" id="PF07885">
    <property type="entry name" value="Ion_trans_2"/>
    <property type="match status" value="1"/>
</dbReference>
<keyword evidence="5 14" id="KW-0812">Transmembrane</keyword>
<reference evidence="16 17" key="1">
    <citation type="submission" date="2018-11" db="EMBL/GenBank/DDBJ databases">
        <title>Haplotype-resolved cattle genomes.</title>
        <authorList>
            <person name="Low W.Y."/>
            <person name="Tearle R."/>
            <person name="Bickhart D.M."/>
            <person name="Rosen B.D."/>
            <person name="Koren S."/>
            <person name="Rhie A."/>
            <person name="Hiendleder S."/>
            <person name="Phillippy A.M."/>
            <person name="Smith T.P.L."/>
            <person name="Williams J.L."/>
        </authorList>
    </citation>
    <scope>NUCLEOTIDE SEQUENCE [LARGE SCALE GENOMIC DNA]</scope>
</reference>
<evidence type="ECO:0000256" key="3">
    <source>
        <dbReference type="ARBA" id="ARBA00022475"/>
    </source>
</evidence>
<dbReference type="Pfam" id="PF03493">
    <property type="entry name" value="BK_channel_a"/>
    <property type="match status" value="1"/>
</dbReference>
<dbReference type="PROSITE" id="PS51201">
    <property type="entry name" value="RCK_N"/>
    <property type="match status" value="2"/>
</dbReference>
<evidence type="ECO:0000313" key="17">
    <source>
        <dbReference type="Proteomes" id="UP000314981"/>
    </source>
</evidence>
<dbReference type="Pfam" id="PF22614">
    <property type="entry name" value="Slo-like_RCK"/>
    <property type="match status" value="2"/>
</dbReference>
<dbReference type="Ensembl" id="ENSBIXT00000008974.1">
    <property type="protein sequence ID" value="ENSBIXP00000028860.1"/>
    <property type="gene ID" value="ENSBIXG00000010525.1"/>
</dbReference>
<dbReference type="GO" id="GO:0015271">
    <property type="term" value="F:outward rectifier potassium channel activity"/>
    <property type="evidence" value="ECO:0007669"/>
    <property type="project" value="TreeGrafter"/>
</dbReference>
<feature type="transmembrane region" description="Helical" evidence="14">
    <location>
        <begin position="252"/>
        <end position="273"/>
    </location>
</feature>
<comment type="subcellular location">
    <subcellularLocation>
        <location evidence="1">Cell membrane</location>
        <topology evidence="1">Multi-pass membrane protein</topology>
    </subcellularLocation>
</comment>
<evidence type="ECO:0000259" key="15">
    <source>
        <dbReference type="PROSITE" id="PS51201"/>
    </source>
</evidence>
<gene>
    <name evidence="16" type="primary">KCNT1</name>
</gene>
<keyword evidence="8 14" id="KW-1133">Transmembrane helix</keyword>
<feature type="transmembrane region" description="Helical" evidence="14">
    <location>
        <begin position="188"/>
        <end position="209"/>
    </location>
</feature>
<evidence type="ECO:0000256" key="9">
    <source>
        <dbReference type="ARBA" id="ARBA00023065"/>
    </source>
</evidence>
<dbReference type="FunFam" id="3.40.50.720:FF:000034">
    <property type="entry name" value="Potassium channel subfamily T member 1"/>
    <property type="match status" value="1"/>
</dbReference>
<keyword evidence="2" id="KW-0813">Transport</keyword>
<dbReference type="SUPFAM" id="SSF81324">
    <property type="entry name" value="Voltage-gated potassium channels"/>
    <property type="match status" value="1"/>
</dbReference>
<keyword evidence="17" id="KW-1185">Reference proteome</keyword>
<evidence type="ECO:0000256" key="8">
    <source>
        <dbReference type="ARBA" id="ARBA00022989"/>
    </source>
</evidence>
<evidence type="ECO:0000256" key="4">
    <source>
        <dbReference type="ARBA" id="ARBA00022538"/>
    </source>
</evidence>
<feature type="transmembrane region" description="Helical" evidence="14">
    <location>
        <begin position="279"/>
        <end position="298"/>
    </location>
</feature>
<dbReference type="Gene3D" id="3.40.50.720">
    <property type="entry name" value="NAD(P)-binding Rossmann-like Domain"/>
    <property type="match status" value="2"/>
</dbReference>
<dbReference type="FunFam" id="3.40.50.720:FF:000011">
    <property type="entry name" value="Potassium channel subfamily T member 1"/>
    <property type="match status" value="1"/>
</dbReference>
<feature type="region of interest" description="Disordered" evidence="13">
    <location>
        <begin position="1"/>
        <end position="38"/>
    </location>
</feature>
<dbReference type="InterPro" id="IPR003929">
    <property type="entry name" value="K_chnl_BK_asu"/>
</dbReference>
<protein>
    <submittedName>
        <fullName evidence="16">Potassium sodium-activated channel subfamily T member 1</fullName>
    </submittedName>
</protein>
<evidence type="ECO:0000256" key="13">
    <source>
        <dbReference type="SAM" id="MobiDB-lite"/>
    </source>
</evidence>
<evidence type="ECO:0000256" key="14">
    <source>
        <dbReference type="SAM" id="Phobius"/>
    </source>
</evidence>
<reference evidence="16" key="2">
    <citation type="submission" date="2025-08" db="UniProtKB">
        <authorList>
            <consortium name="Ensembl"/>
        </authorList>
    </citation>
    <scope>IDENTIFICATION</scope>
</reference>
<feature type="domain" description="RCK N-terminal" evidence="15">
    <location>
        <begin position="781"/>
        <end position="921"/>
    </location>
</feature>
<sequence length="1236" mass="139222">MARAKLPRSPSEGKAGPGGTPAGASAPEEPHGLSPLLPARGGGSVGSDVGQRLHVEEFSLDSSVSQVQVEFYVNENTFKERLKLFFIKNQRSSLRIRLFNFSLKLLTCLLYIVRVLLDDPALGIGCWGCPKQNYTFNESSSEINWAPILWVERKVALWAIQVIVAIISFLETMLLIYLSYKGNIWEQIFRVSFILEMINTLPFIITIFWPPLRNLFIPVFLNCWLAKHALENMINDFHRAILRSQSAMFNQVLILFCTLLCLVFTGTCGIQHLERAGDNLSLLTSFYFCIVTFSTVGYGDVTPKIWPSQLLVVIMICVALVVLPLQFEELVYLWMERQKSGGNYSRHRAQTEKHVILCVSSLKIDLLMDFLNEFYAHPRLQDYYVVILCPTEMDIQVRRVLQIPLWSQRVIYLQGSALKDQDLMRAKMDNGEACFILSSRNEVDRTAADHQTILRAWAVKDFAPNCPLYVQILKPENKFHVKFAEHVVCEEECKYAMLALNCICPATSTLITLLVHTSRGQEGQDSPEQWQRMYGRCSGNEVYHVRMGDSKFFREYEGKSFTYAAFHAHKKYGVCLIGLKREDNKSILLNPGPRHILAASDTCFYINITKEENSAFIFKQEEKQKRKGFAGQGLYEGSSRLPVHSIIASMGTVAMDLQNTECRPTQSGGGSGGSKLALPTENGSGSRRPSIAPVLEVADSSALLPCDLLSDQSEDEMTPSEDEGLSVVEYVKGYPPNSPYIGSSPTLCHLLPVKAPFCCLRLDKGCKHNSYEDAKAYGFKNKLIIVSAETAGNGLYNFIVPLRAYYRPRRELNPIVLLLDNKPDHHFLEAICCFPMVYYMEGSVDNLDSLLRCGVIYADNLVVADKESTMSAEEDYMADAKTIVNVQTMFRLFPSLSITTELTHPSNMRFMQFRAKDSYSLALSKLEKRERENGSNLAFMFRLPFAAGRVFSISMLDTLLYQSFVKDYMIPITRLLLGLDTTPGSGYLCAMKISEDDLWIRTYGRLFQKLCSSSAEIPIGIYRTQCHVFSTEPPDLRAQSQVSVSVEDCEDTREAKGPWGARVGTSGGSTHGRHTVGSDPAEHPLLRRKSLPWARRLSRKGSRHTGNAAAEWISQQRLSLYRRSERQELSELVKNRMKHLGLPTSGYEDVANLTASDVMNRVNLGYLQDEMNDHQNTLSYVLINPPPDTRLEPNDIVYLIRSDPLAHVASSSQSRKSSCSNKLASCNPETRDETQL</sequence>